<accession>A0A829Y5P4</accession>
<evidence type="ECO:0000256" key="3">
    <source>
        <dbReference type="ARBA" id="ARBA00022829"/>
    </source>
</evidence>
<dbReference type="Gene3D" id="3.90.1530.30">
    <property type="match status" value="1"/>
</dbReference>
<dbReference type="CDD" id="cd16393">
    <property type="entry name" value="SPO0J_N"/>
    <property type="match status" value="1"/>
</dbReference>
<evidence type="ECO:0000256" key="5">
    <source>
        <dbReference type="ARBA" id="ARBA00025472"/>
    </source>
</evidence>
<dbReference type="InterPro" id="IPR041468">
    <property type="entry name" value="HTH_ParB/Spo0J"/>
</dbReference>
<dbReference type="PANTHER" id="PTHR33375:SF1">
    <property type="entry name" value="CHROMOSOME-PARTITIONING PROTEIN PARB-RELATED"/>
    <property type="match status" value="1"/>
</dbReference>
<comment type="similarity">
    <text evidence="1">Belongs to the ParB family.</text>
</comment>
<comment type="function">
    <text evidence="5">Involved in chromosome partition. Localize to both poles of the predivisional cell following completion of DNA replication. Binds to the DNA origin of replication.</text>
</comment>
<dbReference type="SUPFAM" id="SSF110849">
    <property type="entry name" value="ParB/Sulfiredoxin"/>
    <property type="match status" value="1"/>
</dbReference>
<dbReference type="Pfam" id="PF02195">
    <property type="entry name" value="ParB_N"/>
    <property type="match status" value="1"/>
</dbReference>
<evidence type="ECO:0000313" key="8">
    <source>
        <dbReference type="EMBL" id="GFE78403.1"/>
    </source>
</evidence>
<dbReference type="InterPro" id="IPR050336">
    <property type="entry name" value="Chromosome_partition/occlusion"/>
</dbReference>
<dbReference type="EMBL" id="BLJN01000001">
    <property type="protein sequence ID" value="GFE78403.1"/>
    <property type="molecule type" value="Genomic_DNA"/>
</dbReference>
<dbReference type="InterPro" id="IPR036086">
    <property type="entry name" value="ParB/Sulfiredoxin_sf"/>
</dbReference>
<dbReference type="AlphaFoldDB" id="A0A829Y5P4"/>
<dbReference type="InterPro" id="IPR003115">
    <property type="entry name" value="ParB_N"/>
</dbReference>
<dbReference type="GO" id="GO:0005694">
    <property type="term" value="C:chromosome"/>
    <property type="evidence" value="ECO:0007669"/>
    <property type="project" value="TreeGrafter"/>
</dbReference>
<keyword evidence="9" id="KW-1185">Reference proteome</keyword>
<evidence type="ECO:0000256" key="2">
    <source>
        <dbReference type="ARBA" id="ARBA00022372"/>
    </source>
</evidence>
<organism evidence="8 9">
    <name type="scientific">Steroidobacter agaridevorans</name>
    <dbReference type="NCBI Taxonomy" id="2695856"/>
    <lineage>
        <taxon>Bacteria</taxon>
        <taxon>Pseudomonadati</taxon>
        <taxon>Pseudomonadota</taxon>
        <taxon>Gammaproteobacteria</taxon>
        <taxon>Steroidobacterales</taxon>
        <taxon>Steroidobacteraceae</taxon>
        <taxon>Steroidobacter</taxon>
    </lineage>
</organism>
<keyword evidence="3" id="KW-0159">Chromosome partition</keyword>
<keyword evidence="4" id="KW-0238">DNA-binding</keyword>
<evidence type="ECO:0000256" key="6">
    <source>
        <dbReference type="SAM" id="Coils"/>
    </source>
</evidence>
<feature type="domain" description="ParB-like N-terminal" evidence="7">
    <location>
        <begin position="42"/>
        <end position="146"/>
    </location>
</feature>
<dbReference type="NCBIfam" id="TIGR00180">
    <property type="entry name" value="parB_part"/>
    <property type="match status" value="1"/>
</dbReference>
<keyword evidence="6" id="KW-0175">Coiled coil</keyword>
<dbReference type="InterPro" id="IPR057240">
    <property type="entry name" value="ParB_dimer_C"/>
</dbReference>
<proteinExistence type="inferred from homology"/>
<sequence length="312" mass="34232">MANKQPRLSRGLGALLGQPAAAASPAAAAVVTALRPVDEELRKLPVDLLQRGKYQPRIDLRQETLQELADSIKAQGVVQPIVVRPINADGSYANNPAENQAEQRYEIIAGERRWRAAQLAGLHEIPAVIRRVPDEAAIAMALIENIQRENLNPLEEARALQRLITEFEMTHATAAEAVGRSRSAVSNLLRLLELGEDASRLVEHRELDMGHARALLTLENKRQQAEVASQVAQQKLSVRETEALVKRLQSQPSAGSHDAATRADPNIRKLEADLSEKLGAKVQVQHASSGKGKLVISYHTLEELDGILEHIR</sequence>
<comment type="caution">
    <text evidence="8">The sequence shown here is derived from an EMBL/GenBank/DDBJ whole genome shotgun (WGS) entry which is preliminary data.</text>
</comment>
<dbReference type="GO" id="GO:0007059">
    <property type="term" value="P:chromosome segregation"/>
    <property type="evidence" value="ECO:0007669"/>
    <property type="project" value="UniProtKB-KW"/>
</dbReference>
<dbReference type="Pfam" id="PF17762">
    <property type="entry name" value="HTH_ParB"/>
    <property type="match status" value="1"/>
</dbReference>
<dbReference type="GO" id="GO:0003677">
    <property type="term" value="F:DNA binding"/>
    <property type="evidence" value="ECO:0007669"/>
    <property type="project" value="UniProtKB-KW"/>
</dbReference>
<protein>
    <recommendedName>
        <fullName evidence="2">Probable chromosome-partitioning protein ParB</fullName>
    </recommendedName>
</protein>
<dbReference type="GO" id="GO:0045881">
    <property type="term" value="P:positive regulation of sporulation resulting in formation of a cellular spore"/>
    <property type="evidence" value="ECO:0007669"/>
    <property type="project" value="TreeGrafter"/>
</dbReference>
<dbReference type="Pfam" id="PF23552">
    <property type="entry name" value="ParB_C"/>
    <property type="match status" value="1"/>
</dbReference>
<evidence type="ECO:0000256" key="4">
    <source>
        <dbReference type="ARBA" id="ARBA00023125"/>
    </source>
</evidence>
<dbReference type="InterPro" id="IPR004437">
    <property type="entry name" value="ParB/RepB/Spo0J"/>
</dbReference>
<dbReference type="SMART" id="SM00470">
    <property type="entry name" value="ParB"/>
    <property type="match status" value="1"/>
</dbReference>
<gene>
    <name evidence="8" type="primary">spoOJ</name>
    <name evidence="8" type="ORF">GCM10011487_04030</name>
</gene>
<dbReference type="PANTHER" id="PTHR33375">
    <property type="entry name" value="CHROMOSOME-PARTITIONING PROTEIN PARB-RELATED"/>
    <property type="match status" value="1"/>
</dbReference>
<name>A0A829Y5P4_9GAMM</name>
<reference evidence="9" key="1">
    <citation type="submission" date="2020-01" db="EMBL/GenBank/DDBJ databases">
        <title>'Steroidobacter agaridevorans' sp. nov., agar-degrading bacteria isolated from rhizosphere soils.</title>
        <authorList>
            <person name="Ikenaga M."/>
            <person name="Kataoka M."/>
            <person name="Murouchi A."/>
            <person name="Katsuragi S."/>
            <person name="Sakai M."/>
        </authorList>
    </citation>
    <scope>NUCLEOTIDE SEQUENCE [LARGE SCALE GENOMIC DNA]</scope>
    <source>
        <strain evidence="9">YU21-B</strain>
    </source>
</reference>
<dbReference type="Gene3D" id="1.10.10.2830">
    <property type="match status" value="1"/>
</dbReference>
<dbReference type="RefSeq" id="WP_161811322.1">
    <property type="nucleotide sequence ID" value="NZ_BLJN01000001.1"/>
</dbReference>
<dbReference type="Proteomes" id="UP000445000">
    <property type="component" value="Unassembled WGS sequence"/>
</dbReference>
<evidence type="ECO:0000259" key="7">
    <source>
        <dbReference type="SMART" id="SM00470"/>
    </source>
</evidence>
<evidence type="ECO:0000256" key="1">
    <source>
        <dbReference type="ARBA" id="ARBA00006295"/>
    </source>
</evidence>
<dbReference type="SUPFAM" id="SSF109709">
    <property type="entry name" value="KorB DNA-binding domain-like"/>
    <property type="match status" value="1"/>
</dbReference>
<feature type="coiled-coil region" evidence="6">
    <location>
        <begin position="215"/>
        <end position="251"/>
    </location>
</feature>
<dbReference type="FunFam" id="1.10.10.2830:FF:000001">
    <property type="entry name" value="Chromosome partitioning protein ParB"/>
    <property type="match status" value="1"/>
</dbReference>
<evidence type="ECO:0000313" key="9">
    <source>
        <dbReference type="Proteomes" id="UP000445000"/>
    </source>
</evidence>